<accession>A0ABY7DCM3</accession>
<gene>
    <name evidence="1" type="ORF">MAR_006585</name>
</gene>
<protein>
    <submittedName>
        <fullName evidence="1">Uncharacterized protein</fullName>
    </submittedName>
</protein>
<evidence type="ECO:0000313" key="1">
    <source>
        <dbReference type="EMBL" id="WAQ94114.1"/>
    </source>
</evidence>
<dbReference type="EMBL" id="CP111012">
    <property type="protein sequence ID" value="WAQ94114.1"/>
    <property type="molecule type" value="Genomic_DNA"/>
</dbReference>
<keyword evidence="2" id="KW-1185">Reference proteome</keyword>
<evidence type="ECO:0000313" key="2">
    <source>
        <dbReference type="Proteomes" id="UP001164746"/>
    </source>
</evidence>
<organism evidence="1 2">
    <name type="scientific">Mya arenaria</name>
    <name type="common">Soft-shell clam</name>
    <dbReference type="NCBI Taxonomy" id="6604"/>
    <lineage>
        <taxon>Eukaryota</taxon>
        <taxon>Metazoa</taxon>
        <taxon>Spiralia</taxon>
        <taxon>Lophotrochozoa</taxon>
        <taxon>Mollusca</taxon>
        <taxon>Bivalvia</taxon>
        <taxon>Autobranchia</taxon>
        <taxon>Heteroconchia</taxon>
        <taxon>Euheterodonta</taxon>
        <taxon>Imparidentia</taxon>
        <taxon>Neoheterodontei</taxon>
        <taxon>Myida</taxon>
        <taxon>Myoidea</taxon>
        <taxon>Myidae</taxon>
        <taxon>Mya</taxon>
    </lineage>
</organism>
<proteinExistence type="predicted"/>
<name>A0ABY7DCM3_MYAAR</name>
<reference evidence="1" key="1">
    <citation type="submission" date="2022-11" db="EMBL/GenBank/DDBJ databases">
        <title>Centuries of genome instability and evolution in soft-shell clam transmissible cancer (bioRxiv).</title>
        <authorList>
            <person name="Hart S.F.M."/>
            <person name="Yonemitsu M.A."/>
            <person name="Giersch R.M."/>
            <person name="Beal B.F."/>
            <person name="Arriagada G."/>
            <person name="Davis B.W."/>
            <person name="Ostrander E.A."/>
            <person name="Goff S.P."/>
            <person name="Metzger M.J."/>
        </authorList>
    </citation>
    <scope>NUCLEOTIDE SEQUENCE</scope>
    <source>
        <strain evidence="1">MELC-2E11</strain>
        <tissue evidence="1">Siphon/mantle</tissue>
    </source>
</reference>
<sequence length="79" mass="8994">MFTLFLQNMYLEVSPLKRFHDNTLSSKFLRLMADETTVEAITVIAAQSAYSYQACDKPSCSIELPDIPQQKPKKMDAYA</sequence>
<dbReference type="Proteomes" id="UP001164746">
    <property type="component" value="Chromosome 1"/>
</dbReference>